<dbReference type="GO" id="GO:0006816">
    <property type="term" value="P:calcium ion transport"/>
    <property type="evidence" value="ECO:0007669"/>
    <property type="project" value="TreeGrafter"/>
</dbReference>
<sequence>MILYLPFAALILVSRVACDASGIVDLQALNVTERNQTFTLSQDVNNTTKPNNATSSLFADNKTRIEDELERNGTSAITEEDEGFQEQENEFPSRHCDQYQLVHFSHNYCGENFHQEMKAISSEEWCILENVISPYNDLTVCLEHVSFLVGCYFPNRDIQDFFLYIHSSYFQNCSRGGGGGGEEFPEDAPHGLVVVLTVVPVSFVPVLVYLLVWKSKGRV</sequence>
<evidence type="ECO:0000313" key="15">
    <source>
        <dbReference type="RefSeq" id="XP_008293616.1"/>
    </source>
</evidence>
<organism evidence="13">
    <name type="scientific">Stegastes partitus</name>
    <name type="common">bicolor damselfish</name>
    <dbReference type="NCBI Taxonomy" id="144197"/>
    <lineage>
        <taxon>Eukaryota</taxon>
        <taxon>Metazoa</taxon>
        <taxon>Chordata</taxon>
        <taxon>Craniata</taxon>
        <taxon>Vertebrata</taxon>
        <taxon>Euteleostomi</taxon>
        <taxon>Actinopterygii</taxon>
        <taxon>Neopterygii</taxon>
        <taxon>Teleostei</taxon>
        <taxon>Neoteleostei</taxon>
        <taxon>Acanthomorphata</taxon>
        <taxon>Ovalentaria</taxon>
        <taxon>Pomacentridae</taxon>
        <taxon>Stegastes</taxon>
    </lineage>
</organism>
<keyword evidence="3" id="KW-0813">Transport</keyword>
<evidence type="ECO:0000256" key="1">
    <source>
        <dbReference type="ARBA" id="ARBA00004251"/>
    </source>
</evidence>
<evidence type="ECO:0000256" key="5">
    <source>
        <dbReference type="ARBA" id="ARBA00022692"/>
    </source>
</evidence>
<keyword evidence="8 11" id="KW-0472">Membrane</keyword>
<reference evidence="15 16" key="2">
    <citation type="submission" date="2025-04" db="UniProtKB">
        <authorList>
            <consortium name="RefSeq"/>
        </authorList>
    </citation>
    <scope>IDENTIFICATION</scope>
</reference>
<evidence type="ECO:0000256" key="8">
    <source>
        <dbReference type="ARBA" id="ARBA00023136"/>
    </source>
</evidence>
<evidence type="ECO:0000313" key="16">
    <source>
        <dbReference type="RefSeq" id="XP_008293617.1"/>
    </source>
</evidence>
<dbReference type="GeneID" id="103367389"/>
<evidence type="ECO:0000256" key="4">
    <source>
        <dbReference type="ARBA" id="ARBA00022475"/>
    </source>
</evidence>
<dbReference type="AlphaFoldDB" id="A0A3B4ZZT3"/>
<dbReference type="Gene3D" id="1.10.150.510">
    <property type="entry name" value="Receptor activity modifying family"/>
    <property type="match status" value="1"/>
</dbReference>
<evidence type="ECO:0000256" key="2">
    <source>
        <dbReference type="ARBA" id="ARBA00007087"/>
    </source>
</evidence>
<dbReference type="PANTHER" id="PTHR14076">
    <property type="entry name" value="RECEPTOR ACTIVITY MODIFYING PROTEIN RAMP"/>
    <property type="match status" value="1"/>
</dbReference>
<dbReference type="Ensembl" id="ENSSPAT00000014720.1">
    <property type="protein sequence ID" value="ENSSPAP00000014478.1"/>
    <property type="gene ID" value="ENSSPAG00000010948.1"/>
</dbReference>
<evidence type="ECO:0000256" key="11">
    <source>
        <dbReference type="SAM" id="Phobius"/>
    </source>
</evidence>
<dbReference type="InterPro" id="IPR006985">
    <property type="entry name" value="RAMP"/>
</dbReference>
<dbReference type="PANTHER" id="PTHR14076:SF9">
    <property type="entry name" value="RECEPTOR ACTIVITY-MODIFYING PROTEIN 2"/>
    <property type="match status" value="1"/>
</dbReference>
<dbReference type="OrthoDB" id="9416539at2759"/>
<protein>
    <submittedName>
        <fullName evidence="13 15">Receptor activity-modifying protein 1-like</fullName>
    </submittedName>
</protein>
<evidence type="ECO:0000256" key="7">
    <source>
        <dbReference type="ARBA" id="ARBA00022989"/>
    </source>
</evidence>
<dbReference type="InterPro" id="IPR038126">
    <property type="entry name" value="RAMP_sf"/>
</dbReference>
<dbReference type="Proteomes" id="UP000694891">
    <property type="component" value="Unplaced"/>
</dbReference>
<dbReference type="GO" id="GO:0015026">
    <property type="term" value="F:coreceptor activity"/>
    <property type="evidence" value="ECO:0007669"/>
    <property type="project" value="InterPro"/>
</dbReference>
<dbReference type="Pfam" id="PF04901">
    <property type="entry name" value="RAMP"/>
    <property type="match status" value="1"/>
</dbReference>
<accession>A0A3B4ZZT3</accession>
<comment type="similarity">
    <text evidence="2">Belongs to the RAMP family.</text>
</comment>
<evidence type="ECO:0000313" key="13">
    <source>
        <dbReference type="Ensembl" id="ENSSPAP00000014478.1"/>
    </source>
</evidence>
<dbReference type="GO" id="GO:0008277">
    <property type="term" value="P:regulation of G protein-coupled receptor signaling pathway"/>
    <property type="evidence" value="ECO:0007669"/>
    <property type="project" value="InterPro"/>
</dbReference>
<feature type="chain" id="PRO_5044591516" evidence="12">
    <location>
        <begin position="19"/>
        <end position="219"/>
    </location>
</feature>
<evidence type="ECO:0000313" key="14">
    <source>
        <dbReference type="Proteomes" id="UP000694891"/>
    </source>
</evidence>
<keyword evidence="10" id="KW-0675">Receptor</keyword>
<dbReference type="GO" id="GO:0006886">
    <property type="term" value="P:intracellular protein transport"/>
    <property type="evidence" value="ECO:0007669"/>
    <property type="project" value="InterPro"/>
</dbReference>
<gene>
    <name evidence="15 16" type="primary">LOC103367389</name>
</gene>
<dbReference type="GO" id="GO:0032870">
    <property type="term" value="P:cellular response to hormone stimulus"/>
    <property type="evidence" value="ECO:0007669"/>
    <property type="project" value="TreeGrafter"/>
</dbReference>
<keyword evidence="7 11" id="KW-1133">Transmembrane helix</keyword>
<name>A0A3B4ZZT3_9TELE</name>
<comment type="subcellular location">
    <subcellularLocation>
        <location evidence="1">Cell membrane</location>
        <topology evidence="1">Single-pass type I membrane protein</topology>
    </subcellularLocation>
</comment>
<evidence type="ECO:0000256" key="6">
    <source>
        <dbReference type="ARBA" id="ARBA00022729"/>
    </source>
</evidence>
<evidence type="ECO:0000256" key="3">
    <source>
        <dbReference type="ARBA" id="ARBA00022448"/>
    </source>
</evidence>
<dbReference type="GO" id="GO:0043235">
    <property type="term" value="C:receptor complex"/>
    <property type="evidence" value="ECO:0007669"/>
    <property type="project" value="TreeGrafter"/>
</dbReference>
<keyword evidence="6 12" id="KW-0732">Signal</keyword>
<evidence type="ECO:0000256" key="10">
    <source>
        <dbReference type="ARBA" id="ARBA00023170"/>
    </source>
</evidence>
<dbReference type="RefSeq" id="XP_008293616.1">
    <property type="nucleotide sequence ID" value="XM_008295394.1"/>
</dbReference>
<keyword evidence="14" id="KW-1185">Reference proteome</keyword>
<keyword evidence="9" id="KW-1015">Disulfide bond</keyword>
<dbReference type="STRING" id="144197.ENSSPAP00000014478"/>
<feature type="signal peptide" evidence="12">
    <location>
        <begin position="1"/>
        <end position="18"/>
    </location>
</feature>
<dbReference type="GO" id="GO:0009986">
    <property type="term" value="C:cell surface"/>
    <property type="evidence" value="ECO:0007669"/>
    <property type="project" value="TreeGrafter"/>
</dbReference>
<dbReference type="GO" id="GO:0001525">
    <property type="term" value="P:angiogenesis"/>
    <property type="evidence" value="ECO:0007669"/>
    <property type="project" value="TreeGrafter"/>
</dbReference>
<evidence type="ECO:0000256" key="9">
    <source>
        <dbReference type="ARBA" id="ARBA00023157"/>
    </source>
</evidence>
<keyword evidence="5 11" id="KW-0812">Transmembrane</keyword>
<evidence type="ECO:0000256" key="12">
    <source>
        <dbReference type="SAM" id="SignalP"/>
    </source>
</evidence>
<dbReference type="GeneTree" id="ENSGT00940000168205"/>
<dbReference type="GO" id="GO:0005886">
    <property type="term" value="C:plasma membrane"/>
    <property type="evidence" value="ECO:0007669"/>
    <property type="project" value="UniProtKB-SubCell"/>
</dbReference>
<feature type="transmembrane region" description="Helical" evidence="11">
    <location>
        <begin position="192"/>
        <end position="213"/>
    </location>
</feature>
<reference evidence="13" key="1">
    <citation type="submission" date="2023-09" db="UniProtKB">
        <authorList>
            <consortium name="Ensembl"/>
        </authorList>
    </citation>
    <scope>IDENTIFICATION</scope>
</reference>
<dbReference type="GO" id="GO:0031623">
    <property type="term" value="P:receptor internalization"/>
    <property type="evidence" value="ECO:0007669"/>
    <property type="project" value="TreeGrafter"/>
</dbReference>
<proteinExistence type="inferred from homology"/>
<dbReference type="GO" id="GO:0007186">
    <property type="term" value="P:G protein-coupled receptor signaling pathway"/>
    <property type="evidence" value="ECO:0007669"/>
    <property type="project" value="TreeGrafter"/>
</dbReference>
<keyword evidence="4" id="KW-1003">Cell membrane</keyword>
<dbReference type="RefSeq" id="XP_008293617.1">
    <property type="nucleotide sequence ID" value="XM_008295395.1"/>
</dbReference>
<dbReference type="GO" id="GO:0072659">
    <property type="term" value="P:protein localization to plasma membrane"/>
    <property type="evidence" value="ECO:0007669"/>
    <property type="project" value="TreeGrafter"/>
</dbReference>